<name>A0AAV7MYA0_PLEWA</name>
<protein>
    <recommendedName>
        <fullName evidence="3">Reverse transcriptase domain-containing protein</fullName>
    </recommendedName>
</protein>
<keyword evidence="2" id="KW-1185">Reference proteome</keyword>
<comment type="caution">
    <text evidence="1">The sequence shown here is derived from an EMBL/GenBank/DDBJ whole genome shotgun (WGS) entry which is preliminary data.</text>
</comment>
<evidence type="ECO:0000313" key="1">
    <source>
        <dbReference type="EMBL" id="KAJ1108612.1"/>
    </source>
</evidence>
<organism evidence="1 2">
    <name type="scientific">Pleurodeles waltl</name>
    <name type="common">Iberian ribbed newt</name>
    <dbReference type="NCBI Taxonomy" id="8319"/>
    <lineage>
        <taxon>Eukaryota</taxon>
        <taxon>Metazoa</taxon>
        <taxon>Chordata</taxon>
        <taxon>Craniata</taxon>
        <taxon>Vertebrata</taxon>
        <taxon>Euteleostomi</taxon>
        <taxon>Amphibia</taxon>
        <taxon>Batrachia</taxon>
        <taxon>Caudata</taxon>
        <taxon>Salamandroidea</taxon>
        <taxon>Salamandridae</taxon>
        <taxon>Pleurodelinae</taxon>
        <taxon>Pleurodeles</taxon>
    </lineage>
</organism>
<gene>
    <name evidence="1" type="ORF">NDU88_005988</name>
</gene>
<evidence type="ECO:0008006" key="3">
    <source>
        <dbReference type="Google" id="ProtNLM"/>
    </source>
</evidence>
<dbReference type="AlphaFoldDB" id="A0AAV7MYA0"/>
<sequence>MGSTFAPSLACLYVGNFEKSVVLNDDNPYRDQIKLWKRYIDDVLLIWTGSKEEALAFATWLNSANPFLTFTMNIGDNKLLFLDLLIYEHDGGLSTEVYYKPTDCNNLLQYQSFHPRALRDNLPVGQFLRLRRNCERALGFFPIRRNTTITGIPRGTAPILTRPHARTFLFLSLRPPRGLPPLGLPVRLFRSGQPHYVEVCPFRK</sequence>
<dbReference type="PANTHER" id="PTHR21301">
    <property type="entry name" value="REVERSE TRANSCRIPTASE"/>
    <property type="match status" value="1"/>
</dbReference>
<reference evidence="1" key="1">
    <citation type="journal article" date="2022" name="bioRxiv">
        <title>Sequencing and chromosome-scale assembly of the giantPleurodeles waltlgenome.</title>
        <authorList>
            <person name="Brown T."/>
            <person name="Elewa A."/>
            <person name="Iarovenko S."/>
            <person name="Subramanian E."/>
            <person name="Araus A.J."/>
            <person name="Petzold A."/>
            <person name="Susuki M."/>
            <person name="Suzuki K.-i.T."/>
            <person name="Hayashi T."/>
            <person name="Toyoda A."/>
            <person name="Oliveira C."/>
            <person name="Osipova E."/>
            <person name="Leigh N.D."/>
            <person name="Simon A."/>
            <person name="Yun M.H."/>
        </authorList>
    </citation>
    <scope>NUCLEOTIDE SEQUENCE</scope>
    <source>
        <strain evidence="1">20211129_DDA</strain>
        <tissue evidence="1">Liver</tissue>
    </source>
</reference>
<accession>A0AAV7MYA0</accession>
<dbReference type="EMBL" id="JANPWB010000013">
    <property type="protein sequence ID" value="KAJ1108612.1"/>
    <property type="molecule type" value="Genomic_DNA"/>
</dbReference>
<proteinExistence type="predicted"/>
<dbReference type="PANTHER" id="PTHR21301:SF10">
    <property type="entry name" value="REVERSE TRANSCRIPTASE DOMAIN-CONTAINING PROTEIN"/>
    <property type="match status" value="1"/>
</dbReference>
<dbReference type="Proteomes" id="UP001066276">
    <property type="component" value="Chromosome 9"/>
</dbReference>
<evidence type="ECO:0000313" key="2">
    <source>
        <dbReference type="Proteomes" id="UP001066276"/>
    </source>
</evidence>